<protein>
    <submittedName>
        <fullName evidence="1">Uncharacterized protein</fullName>
    </submittedName>
</protein>
<dbReference type="EMBL" id="KL647400">
    <property type="protein sequence ID" value="KEY75105.1"/>
    <property type="molecule type" value="Genomic_DNA"/>
</dbReference>
<dbReference type="Proteomes" id="UP000028045">
    <property type="component" value="Unassembled WGS sequence"/>
</dbReference>
<dbReference type="HOGENOM" id="CLU_1200479_0_0_1"/>
<accession>A0A084BC26</accession>
<evidence type="ECO:0000313" key="2">
    <source>
        <dbReference type="Proteomes" id="UP000028045"/>
    </source>
</evidence>
<keyword evidence="2" id="KW-1185">Reference proteome</keyword>
<gene>
    <name evidence="1" type="ORF">S7711_10479</name>
</gene>
<proteinExistence type="predicted"/>
<name>A0A084BC26_STACB</name>
<organism evidence="1 2">
    <name type="scientific">Stachybotrys chartarum (strain CBS 109288 / IBT 7711)</name>
    <name type="common">Toxic black mold</name>
    <name type="synonym">Stilbospora chartarum</name>
    <dbReference type="NCBI Taxonomy" id="1280523"/>
    <lineage>
        <taxon>Eukaryota</taxon>
        <taxon>Fungi</taxon>
        <taxon>Dikarya</taxon>
        <taxon>Ascomycota</taxon>
        <taxon>Pezizomycotina</taxon>
        <taxon>Sordariomycetes</taxon>
        <taxon>Hypocreomycetidae</taxon>
        <taxon>Hypocreales</taxon>
        <taxon>Stachybotryaceae</taxon>
        <taxon>Stachybotrys</taxon>
    </lineage>
</organism>
<sequence length="231" mass="25678">MPSDAIPEGAQPFVSGVTILPPSSNRVKDALINLNPIGEKPGLFKTWSQAQKHDIHAVMVKDVFRRAGLEYSAFPDAYVDCVAKCAATHVLGHNDWKKWDGRGEAKRMLLEMNELNVRRGTQWCLPAPLLVAIYITKTVRCVHDQEDEVSRLIDKHFLFHKLATSIVAYERGLKSIFLVTMPSSLADKSCNEESITAVEVPCKSTTIEQSLQSPRGGVSYFLSFLRTGHPA</sequence>
<dbReference type="AlphaFoldDB" id="A0A084BC26"/>
<evidence type="ECO:0000313" key="1">
    <source>
        <dbReference type="EMBL" id="KEY75105.1"/>
    </source>
</evidence>
<reference evidence="1 2" key="1">
    <citation type="journal article" date="2014" name="BMC Genomics">
        <title>Comparative genome sequencing reveals chemotype-specific gene clusters in the toxigenic black mold Stachybotrys.</title>
        <authorList>
            <person name="Semeiks J."/>
            <person name="Borek D."/>
            <person name="Otwinowski Z."/>
            <person name="Grishin N.V."/>
        </authorList>
    </citation>
    <scope>NUCLEOTIDE SEQUENCE [LARGE SCALE GENOMIC DNA]</scope>
    <source>
        <strain evidence="2">CBS 109288 / IBT 7711</strain>
    </source>
</reference>